<protein>
    <submittedName>
        <fullName evidence="1">Uncharacterized protein</fullName>
    </submittedName>
</protein>
<keyword evidence="2" id="KW-1185">Reference proteome</keyword>
<evidence type="ECO:0000313" key="1">
    <source>
        <dbReference type="EMBL" id="QDT61135.1"/>
    </source>
</evidence>
<dbReference type="EMBL" id="CP036272">
    <property type="protein sequence ID" value="QDT61135.1"/>
    <property type="molecule type" value="Genomic_DNA"/>
</dbReference>
<sequence>MPSGQPADALILKACSAENIFHGAGVVGLNGAVSEVASAGFRGRSAGVSGALREAECLRRHTADRRLPGVGYWKVARRWRFVQCP</sequence>
<accession>A0A517SYB3</accession>
<evidence type="ECO:0000313" key="2">
    <source>
        <dbReference type="Proteomes" id="UP000315003"/>
    </source>
</evidence>
<reference evidence="1 2" key="1">
    <citation type="submission" date="2019-02" db="EMBL/GenBank/DDBJ databases">
        <title>Deep-cultivation of Planctomycetes and their phenomic and genomic characterization uncovers novel biology.</title>
        <authorList>
            <person name="Wiegand S."/>
            <person name="Jogler M."/>
            <person name="Boedeker C."/>
            <person name="Pinto D."/>
            <person name="Vollmers J."/>
            <person name="Rivas-Marin E."/>
            <person name="Kohn T."/>
            <person name="Peeters S.H."/>
            <person name="Heuer A."/>
            <person name="Rast P."/>
            <person name="Oberbeckmann S."/>
            <person name="Bunk B."/>
            <person name="Jeske O."/>
            <person name="Meyerdierks A."/>
            <person name="Storesund J.E."/>
            <person name="Kallscheuer N."/>
            <person name="Luecker S."/>
            <person name="Lage O.M."/>
            <person name="Pohl T."/>
            <person name="Merkel B.J."/>
            <person name="Hornburger P."/>
            <person name="Mueller R.-W."/>
            <person name="Bruemmer F."/>
            <person name="Labrenz M."/>
            <person name="Spormann A.M."/>
            <person name="Op den Camp H."/>
            <person name="Overmann J."/>
            <person name="Amann R."/>
            <person name="Jetten M.S.M."/>
            <person name="Mascher T."/>
            <person name="Medema M.H."/>
            <person name="Devos D.P."/>
            <person name="Kaster A.-K."/>
            <person name="Ovreas L."/>
            <person name="Rohde M."/>
            <person name="Galperin M.Y."/>
            <person name="Jogler C."/>
        </authorList>
    </citation>
    <scope>NUCLEOTIDE SEQUENCE [LARGE SCALE GENOMIC DNA]</scope>
    <source>
        <strain evidence="1 2">SV_7m_r</strain>
    </source>
</reference>
<gene>
    <name evidence="1" type="ORF">SV7mr_36660</name>
</gene>
<dbReference type="AlphaFoldDB" id="A0A517SYB3"/>
<organism evidence="1 2">
    <name type="scientific">Stieleria bergensis</name>
    <dbReference type="NCBI Taxonomy" id="2528025"/>
    <lineage>
        <taxon>Bacteria</taxon>
        <taxon>Pseudomonadati</taxon>
        <taxon>Planctomycetota</taxon>
        <taxon>Planctomycetia</taxon>
        <taxon>Pirellulales</taxon>
        <taxon>Pirellulaceae</taxon>
        <taxon>Stieleria</taxon>
    </lineage>
</organism>
<name>A0A517SYB3_9BACT</name>
<dbReference type="Proteomes" id="UP000315003">
    <property type="component" value="Chromosome"/>
</dbReference>
<proteinExistence type="predicted"/>